<dbReference type="InterPro" id="IPR042160">
    <property type="entry name" value="HD-Zip_IV"/>
</dbReference>
<accession>A0AAW1X587</accession>
<dbReference type="PROSITE" id="PS50848">
    <property type="entry name" value="START"/>
    <property type="match status" value="1"/>
</dbReference>
<comment type="subcellular location">
    <subcellularLocation>
        <location evidence="1 4 5">Nucleus</location>
    </subcellularLocation>
</comment>
<feature type="domain" description="Homeobox" evidence="7">
    <location>
        <begin position="71"/>
        <end position="131"/>
    </location>
</feature>
<keyword evidence="10" id="KW-1185">Reference proteome</keyword>
<dbReference type="AlphaFoldDB" id="A0AAW1X587"/>
<keyword evidence="4 5" id="KW-0371">Homeobox</keyword>
<dbReference type="SMART" id="SM00234">
    <property type="entry name" value="START"/>
    <property type="match status" value="1"/>
</dbReference>
<dbReference type="GO" id="GO:0008289">
    <property type="term" value="F:lipid binding"/>
    <property type="evidence" value="ECO:0007669"/>
    <property type="project" value="InterPro"/>
</dbReference>
<evidence type="ECO:0000256" key="5">
    <source>
        <dbReference type="RuleBase" id="RU000682"/>
    </source>
</evidence>
<dbReference type="PROSITE" id="PS50071">
    <property type="entry name" value="HOMEOBOX_2"/>
    <property type="match status" value="1"/>
</dbReference>
<keyword evidence="4 5" id="KW-0539">Nucleus</keyword>
<dbReference type="CDD" id="cd08875">
    <property type="entry name" value="START_ArGLABRA2_like"/>
    <property type="match status" value="1"/>
</dbReference>
<evidence type="ECO:0000313" key="9">
    <source>
        <dbReference type="EMBL" id="KAK9931506.1"/>
    </source>
</evidence>
<evidence type="ECO:0000259" key="7">
    <source>
        <dbReference type="PROSITE" id="PS50071"/>
    </source>
</evidence>
<protein>
    <submittedName>
        <fullName evidence="9">Uncharacterized protein</fullName>
    </submittedName>
</protein>
<feature type="region of interest" description="Disordered" evidence="6">
    <location>
        <begin position="29"/>
        <end position="77"/>
    </location>
</feature>
<dbReference type="Gene3D" id="1.10.10.60">
    <property type="entry name" value="Homeodomain-like"/>
    <property type="match status" value="1"/>
</dbReference>
<evidence type="ECO:0000313" key="10">
    <source>
        <dbReference type="Proteomes" id="UP001457282"/>
    </source>
</evidence>
<dbReference type="PANTHER" id="PTHR45654">
    <property type="entry name" value="HOMEOBOX-LEUCINE ZIPPER PROTEIN MERISTEM L1"/>
    <property type="match status" value="1"/>
</dbReference>
<dbReference type="Proteomes" id="UP001457282">
    <property type="component" value="Unassembled WGS sequence"/>
</dbReference>
<name>A0AAW1X587_RUBAR</name>
<reference evidence="9 10" key="1">
    <citation type="journal article" date="2023" name="G3 (Bethesda)">
        <title>A chromosome-length genome assembly and annotation of blackberry (Rubus argutus, cv. 'Hillquist').</title>
        <authorList>
            <person name="Bruna T."/>
            <person name="Aryal R."/>
            <person name="Dudchenko O."/>
            <person name="Sargent D.J."/>
            <person name="Mead D."/>
            <person name="Buti M."/>
            <person name="Cavallini A."/>
            <person name="Hytonen T."/>
            <person name="Andres J."/>
            <person name="Pham M."/>
            <person name="Weisz D."/>
            <person name="Mascagni F."/>
            <person name="Usai G."/>
            <person name="Natali L."/>
            <person name="Bassil N."/>
            <person name="Fernandez G.E."/>
            <person name="Lomsadze A."/>
            <person name="Armour M."/>
            <person name="Olukolu B."/>
            <person name="Poorten T."/>
            <person name="Britton C."/>
            <person name="Davik J."/>
            <person name="Ashrafi H."/>
            <person name="Aiden E.L."/>
            <person name="Borodovsky M."/>
            <person name="Worthington M."/>
        </authorList>
    </citation>
    <scope>NUCLEOTIDE SEQUENCE [LARGE SCALE GENOMIC DNA]</scope>
    <source>
        <strain evidence="9">PI 553951</strain>
    </source>
</reference>
<evidence type="ECO:0000256" key="6">
    <source>
        <dbReference type="SAM" id="MobiDB-lite"/>
    </source>
</evidence>
<dbReference type="InterPro" id="IPR001356">
    <property type="entry name" value="HD"/>
</dbReference>
<dbReference type="SMART" id="SM00389">
    <property type="entry name" value="HOX"/>
    <property type="match status" value="1"/>
</dbReference>
<dbReference type="CDD" id="cd00086">
    <property type="entry name" value="homeodomain"/>
    <property type="match status" value="1"/>
</dbReference>
<dbReference type="SUPFAM" id="SSF46689">
    <property type="entry name" value="Homeodomain-like"/>
    <property type="match status" value="1"/>
</dbReference>
<gene>
    <name evidence="9" type="ORF">M0R45_018780</name>
</gene>
<comment type="caution">
    <text evidence="9">The sequence shown here is derived from an EMBL/GenBank/DDBJ whole genome shotgun (WGS) entry which is preliminary data.</text>
</comment>
<comment type="similarity">
    <text evidence="2">Belongs to the HD-ZIP homeobox family. Class IV subfamily.</text>
</comment>
<dbReference type="PANTHER" id="PTHR45654:SF77">
    <property type="entry name" value="HOMEOBOX-LEUCINE ZIPPER PROTEIN MERISTEM L1"/>
    <property type="match status" value="1"/>
</dbReference>
<dbReference type="GO" id="GO:0003677">
    <property type="term" value="F:DNA binding"/>
    <property type="evidence" value="ECO:0007669"/>
    <property type="project" value="UniProtKB-UniRule"/>
</dbReference>
<dbReference type="InterPro" id="IPR002913">
    <property type="entry name" value="START_lipid-bd_dom"/>
</dbReference>
<evidence type="ECO:0000256" key="1">
    <source>
        <dbReference type="ARBA" id="ARBA00004123"/>
    </source>
</evidence>
<dbReference type="InterPro" id="IPR009057">
    <property type="entry name" value="Homeodomain-like_sf"/>
</dbReference>
<evidence type="ECO:0000256" key="3">
    <source>
        <dbReference type="ARBA" id="ARBA00023054"/>
    </source>
</evidence>
<proteinExistence type="inferred from homology"/>
<dbReference type="GO" id="GO:0005634">
    <property type="term" value="C:nucleus"/>
    <property type="evidence" value="ECO:0007669"/>
    <property type="project" value="UniProtKB-SubCell"/>
</dbReference>
<dbReference type="EMBL" id="JBEDUW010000004">
    <property type="protein sequence ID" value="KAK9931506.1"/>
    <property type="molecule type" value="Genomic_DNA"/>
</dbReference>
<organism evidence="9 10">
    <name type="scientific">Rubus argutus</name>
    <name type="common">Southern blackberry</name>
    <dbReference type="NCBI Taxonomy" id="59490"/>
    <lineage>
        <taxon>Eukaryota</taxon>
        <taxon>Viridiplantae</taxon>
        <taxon>Streptophyta</taxon>
        <taxon>Embryophyta</taxon>
        <taxon>Tracheophyta</taxon>
        <taxon>Spermatophyta</taxon>
        <taxon>Magnoliopsida</taxon>
        <taxon>eudicotyledons</taxon>
        <taxon>Gunneridae</taxon>
        <taxon>Pentapetalae</taxon>
        <taxon>rosids</taxon>
        <taxon>fabids</taxon>
        <taxon>Rosales</taxon>
        <taxon>Rosaceae</taxon>
        <taxon>Rosoideae</taxon>
        <taxon>Rosoideae incertae sedis</taxon>
        <taxon>Rubus</taxon>
    </lineage>
</organism>
<evidence type="ECO:0000259" key="8">
    <source>
        <dbReference type="PROSITE" id="PS50848"/>
    </source>
</evidence>
<feature type="DNA-binding region" description="Homeobox" evidence="4">
    <location>
        <begin position="73"/>
        <end position="132"/>
    </location>
</feature>
<dbReference type="Pfam" id="PF01852">
    <property type="entry name" value="START"/>
    <property type="match status" value="1"/>
</dbReference>
<evidence type="ECO:0000256" key="2">
    <source>
        <dbReference type="ARBA" id="ARBA00006789"/>
    </source>
</evidence>
<keyword evidence="4 5" id="KW-0238">DNA-binding</keyword>
<sequence length="439" mass="50203">MSKQFRSFQEFIQPSDLDYEGWLEELPRGAVKNSDMPKGKELQISSLIGPSNLGSPEEDSDPSSESDMGPSQLKFKRRKYDRYTTQQLEEFITKNPHPDENEKGEMARRLHLQPKQITYWIQNYKTRKRVRFSRGETDALKEEIAKLHAKLKRCEEALANTTCLVCGGPSNVNKGLDCRSQVLEAGPNIEKGKSPLEFPEAVQQTRENFLHTKDGQDLVAKLVVAAMEELVMMAYEGAPLWIPAKNDGPPNQPDILNKVEYLRIFPRDPNHSPKKFWPETSRDSAVVLMDPINIVKILMDARQWSTVFGNIVSKARTLEVLTVGVDENFNEALHEMTAEFHLPSPLVPVREHHFIRYCRQYYDDLWVVVDTDLSGVFQDPTVKSYRRPSGCLIQALPDGYSKVTWVENTEVDDEDIHNLYFPLIISGTAFGAKRWVFNS</sequence>
<dbReference type="SUPFAM" id="SSF55961">
    <property type="entry name" value="Bet v1-like"/>
    <property type="match status" value="1"/>
</dbReference>
<feature type="compositionally biased region" description="Polar residues" evidence="6">
    <location>
        <begin position="43"/>
        <end position="53"/>
    </location>
</feature>
<evidence type="ECO:0000256" key="4">
    <source>
        <dbReference type="PROSITE-ProRule" id="PRU00108"/>
    </source>
</evidence>
<feature type="domain" description="START" evidence="8">
    <location>
        <begin position="212"/>
        <end position="439"/>
    </location>
</feature>
<keyword evidence="3" id="KW-0175">Coiled coil</keyword>
<dbReference type="Pfam" id="PF00046">
    <property type="entry name" value="Homeodomain"/>
    <property type="match status" value="1"/>
</dbReference>